<comment type="caution">
    <text evidence="1">The sequence shown here is derived from an EMBL/GenBank/DDBJ whole genome shotgun (WGS) entry which is preliminary data.</text>
</comment>
<name>A0A9P3PYP6_LYOSH</name>
<organism evidence="1 2">
    <name type="scientific">Lyophyllum shimeji</name>
    <name type="common">Hon-shimeji</name>
    <name type="synonym">Tricholoma shimeji</name>
    <dbReference type="NCBI Taxonomy" id="47721"/>
    <lineage>
        <taxon>Eukaryota</taxon>
        <taxon>Fungi</taxon>
        <taxon>Dikarya</taxon>
        <taxon>Basidiomycota</taxon>
        <taxon>Agaricomycotina</taxon>
        <taxon>Agaricomycetes</taxon>
        <taxon>Agaricomycetidae</taxon>
        <taxon>Agaricales</taxon>
        <taxon>Tricholomatineae</taxon>
        <taxon>Lyophyllaceae</taxon>
        <taxon>Lyophyllum</taxon>
    </lineage>
</organism>
<evidence type="ECO:0000313" key="2">
    <source>
        <dbReference type="Proteomes" id="UP001063166"/>
    </source>
</evidence>
<dbReference type="EMBL" id="BRPK01000023">
    <property type="protein sequence ID" value="GLB45517.1"/>
    <property type="molecule type" value="Genomic_DNA"/>
</dbReference>
<keyword evidence="2" id="KW-1185">Reference proteome</keyword>
<dbReference type="AlphaFoldDB" id="A0A9P3PYP6"/>
<accession>A0A9P3PYP6</accession>
<protein>
    <submittedName>
        <fullName evidence="1">Uncharacterized protein</fullName>
    </submittedName>
</protein>
<evidence type="ECO:0000313" key="1">
    <source>
        <dbReference type="EMBL" id="GLB45517.1"/>
    </source>
</evidence>
<proteinExistence type="predicted"/>
<gene>
    <name evidence="1" type="ORF">LshimejAT787_2300770</name>
</gene>
<reference evidence="1" key="1">
    <citation type="submission" date="2022-07" db="EMBL/GenBank/DDBJ databases">
        <title>The genome of Lyophyllum shimeji provides insight into the initial evolution of ectomycorrhizal fungal genome.</title>
        <authorList>
            <person name="Kobayashi Y."/>
            <person name="Shibata T."/>
            <person name="Hirakawa H."/>
            <person name="Shigenobu S."/>
            <person name="Nishiyama T."/>
            <person name="Yamada A."/>
            <person name="Hasebe M."/>
            <person name="Kawaguchi M."/>
        </authorList>
    </citation>
    <scope>NUCLEOTIDE SEQUENCE</scope>
    <source>
        <strain evidence="1">AT787</strain>
    </source>
</reference>
<sequence>MMNLDQLCFYVEPSSALPTATWDHYPKKTTFPTSQNGLMWDSKPLVSGLLCGVYGVALTESLYCVLALSYSRSAFEYLASTLLSEIHPVIAKGKGAFVLPPPT</sequence>
<dbReference type="Proteomes" id="UP001063166">
    <property type="component" value="Unassembled WGS sequence"/>
</dbReference>